<evidence type="ECO:0000259" key="1">
    <source>
        <dbReference type="Pfam" id="PF00535"/>
    </source>
</evidence>
<dbReference type="InterPro" id="IPR001173">
    <property type="entry name" value="Glyco_trans_2-like"/>
</dbReference>
<organism evidence="2 3">
    <name type="scientific">Chimaeribacter californicus</name>
    <dbReference type="NCBI Taxonomy" id="2060067"/>
    <lineage>
        <taxon>Bacteria</taxon>
        <taxon>Pseudomonadati</taxon>
        <taxon>Pseudomonadota</taxon>
        <taxon>Gammaproteobacteria</taxon>
        <taxon>Enterobacterales</taxon>
        <taxon>Yersiniaceae</taxon>
        <taxon>Chimaeribacter</taxon>
    </lineage>
</organism>
<evidence type="ECO:0000313" key="3">
    <source>
        <dbReference type="Proteomes" id="UP000234240"/>
    </source>
</evidence>
<dbReference type="Proteomes" id="UP000234240">
    <property type="component" value="Unassembled WGS sequence"/>
</dbReference>
<dbReference type="InterPro" id="IPR029044">
    <property type="entry name" value="Nucleotide-diphossugar_trans"/>
</dbReference>
<dbReference type="InterPro" id="IPR050834">
    <property type="entry name" value="Glycosyltransf_2"/>
</dbReference>
<dbReference type="RefSeq" id="WP_101816058.1">
    <property type="nucleotide sequence ID" value="NZ_PJZF01000007.1"/>
</dbReference>
<keyword evidence="2" id="KW-0808">Transferase</keyword>
<feature type="domain" description="Glycosyltransferase 2-like" evidence="1">
    <location>
        <begin position="5"/>
        <end position="134"/>
    </location>
</feature>
<keyword evidence="3" id="KW-1185">Reference proteome</keyword>
<dbReference type="CDD" id="cd00761">
    <property type="entry name" value="Glyco_tranf_GTA_type"/>
    <property type="match status" value="1"/>
</dbReference>
<dbReference type="PANTHER" id="PTHR43685:SF2">
    <property type="entry name" value="GLYCOSYLTRANSFERASE 2-LIKE DOMAIN-CONTAINING PROTEIN"/>
    <property type="match status" value="1"/>
</dbReference>
<sequence length="248" mass="29122">MEKVSVVMPAFNTADYIEYAIASVLSQTYTNFHLYIIDDASTDATGEIVQRFTDDPRVTYYRNERRLGRAETINMGIDMAAGEFIAFCDSDAIWEKNKLFTQVNILQTKRYDMVCSHYATFLTSVTKLAKTYKSQEIITYRDLLRGHRIADITGMYNQARLGKVYLENVPHQEYLMWLSLLKRAKGTMAYCVPETLAYCRISPRQSFLSKNHFTGWQWRIYRDYLRLPYYKSFYYYLSSLAHAMKRSV</sequence>
<reference evidence="2 3" key="1">
    <citation type="submission" date="2017-12" db="EMBL/GenBank/DDBJ databases">
        <title>Characterization of six clinical isolates of Enterochimera gen. nov., a novel genus of the Yersiniaciae family and the three species Enterochimera arupensis sp. nov., Enterochimera coloradensis sp. nov, and Enterochimera californica sp. nov.</title>
        <authorList>
            <person name="Rossi A."/>
            <person name="Fisher M."/>
        </authorList>
    </citation>
    <scope>NUCLEOTIDE SEQUENCE [LARGE SCALE GENOMIC DNA]</scope>
    <source>
        <strain evidence="3">2015-Iso6</strain>
    </source>
</reference>
<dbReference type="Gene3D" id="3.90.550.10">
    <property type="entry name" value="Spore Coat Polysaccharide Biosynthesis Protein SpsA, Chain A"/>
    <property type="match status" value="1"/>
</dbReference>
<gene>
    <name evidence="2" type="ORF">CYR55_10325</name>
</gene>
<dbReference type="PANTHER" id="PTHR43685">
    <property type="entry name" value="GLYCOSYLTRANSFERASE"/>
    <property type="match status" value="1"/>
</dbReference>
<dbReference type="SUPFAM" id="SSF53448">
    <property type="entry name" value="Nucleotide-diphospho-sugar transferases"/>
    <property type="match status" value="1"/>
</dbReference>
<proteinExistence type="predicted"/>
<dbReference type="GO" id="GO:0016740">
    <property type="term" value="F:transferase activity"/>
    <property type="evidence" value="ECO:0007669"/>
    <property type="project" value="UniProtKB-KW"/>
</dbReference>
<protein>
    <submittedName>
        <fullName evidence="2">Glycosyl transferase</fullName>
    </submittedName>
</protein>
<dbReference type="Pfam" id="PF00535">
    <property type="entry name" value="Glycos_transf_2"/>
    <property type="match status" value="1"/>
</dbReference>
<dbReference type="AlphaFoldDB" id="A0A2N5E772"/>
<dbReference type="OrthoDB" id="9802649at2"/>
<accession>A0A2N5E772</accession>
<comment type="caution">
    <text evidence="2">The sequence shown here is derived from an EMBL/GenBank/DDBJ whole genome shotgun (WGS) entry which is preliminary data.</text>
</comment>
<dbReference type="EMBL" id="PJZF01000007">
    <property type="protein sequence ID" value="PLR37327.1"/>
    <property type="molecule type" value="Genomic_DNA"/>
</dbReference>
<evidence type="ECO:0000313" key="2">
    <source>
        <dbReference type="EMBL" id="PLR37327.1"/>
    </source>
</evidence>
<name>A0A2N5E772_9GAMM</name>